<evidence type="ECO:0000256" key="1">
    <source>
        <dbReference type="SAM" id="MobiDB-lite"/>
    </source>
</evidence>
<feature type="transmembrane region" description="Helical" evidence="2">
    <location>
        <begin position="269"/>
        <end position="289"/>
    </location>
</feature>
<protein>
    <submittedName>
        <fullName evidence="4">Uncharacterized protein LOC105432712</fullName>
    </submittedName>
</protein>
<keyword evidence="2" id="KW-1133">Transmembrane helix</keyword>
<name>A0A6I9XJM8_9HYME</name>
<feature type="compositionally biased region" description="Basic and acidic residues" evidence="1">
    <location>
        <begin position="77"/>
        <end position="88"/>
    </location>
</feature>
<feature type="region of interest" description="Disordered" evidence="1">
    <location>
        <begin position="68"/>
        <end position="97"/>
    </location>
</feature>
<dbReference type="KEGG" id="pbar:105432712"/>
<reference evidence="4" key="1">
    <citation type="submission" date="2025-08" db="UniProtKB">
        <authorList>
            <consortium name="RefSeq"/>
        </authorList>
    </citation>
    <scope>IDENTIFICATION</scope>
</reference>
<evidence type="ECO:0000313" key="4">
    <source>
        <dbReference type="RefSeq" id="XP_011645944.1"/>
    </source>
</evidence>
<evidence type="ECO:0000256" key="2">
    <source>
        <dbReference type="SAM" id="Phobius"/>
    </source>
</evidence>
<dbReference type="Proteomes" id="UP000504615">
    <property type="component" value="Unplaced"/>
</dbReference>
<feature type="compositionally biased region" description="Polar residues" evidence="1">
    <location>
        <begin position="13"/>
        <end position="24"/>
    </location>
</feature>
<keyword evidence="2" id="KW-0472">Membrane</keyword>
<keyword evidence="3" id="KW-1185">Reference proteome</keyword>
<dbReference type="RefSeq" id="XP_011645944.1">
    <property type="nucleotide sequence ID" value="XM_011647642.2"/>
</dbReference>
<gene>
    <name evidence="4" type="primary">LOC105432712</name>
</gene>
<accession>A0A6I9XJM8</accession>
<evidence type="ECO:0000313" key="3">
    <source>
        <dbReference type="Proteomes" id="UP000504615"/>
    </source>
</evidence>
<keyword evidence="2" id="KW-0812">Transmembrane</keyword>
<organism evidence="3 4">
    <name type="scientific">Pogonomyrmex barbatus</name>
    <name type="common">red harvester ant</name>
    <dbReference type="NCBI Taxonomy" id="144034"/>
    <lineage>
        <taxon>Eukaryota</taxon>
        <taxon>Metazoa</taxon>
        <taxon>Ecdysozoa</taxon>
        <taxon>Arthropoda</taxon>
        <taxon>Hexapoda</taxon>
        <taxon>Insecta</taxon>
        <taxon>Pterygota</taxon>
        <taxon>Neoptera</taxon>
        <taxon>Endopterygota</taxon>
        <taxon>Hymenoptera</taxon>
        <taxon>Apocrita</taxon>
        <taxon>Aculeata</taxon>
        <taxon>Formicoidea</taxon>
        <taxon>Formicidae</taxon>
        <taxon>Myrmicinae</taxon>
        <taxon>Pogonomyrmex</taxon>
    </lineage>
</organism>
<dbReference type="OrthoDB" id="10045204at2759"/>
<dbReference type="AlphaFoldDB" id="A0A6I9XJM8"/>
<feature type="region of interest" description="Disordered" evidence="1">
    <location>
        <begin position="1"/>
        <end position="24"/>
    </location>
</feature>
<sequence length="383" mass="43048">MVTEEDCSCADTEPSNLTSLRSDDATSAINSDVNAVCVETIEEAVEEPKETDCKCPDASPVATYCVTADTPSAVPGRPDRQLQREKPRSQPPTTRFKPSFPCPCHSHKINGYVLPVKIKEDKPQSRPFWSRFTRKRSRNGVGKGDKMYEIKLKQVQCPHYAKMRVNGAREHLDTVQPPNEFQSFVFHPSSEGLPEGIPNICQNAKCEADKSKLPKYPAKTKPKRKEVAEKIEIYYFDHGSSAYYRTTDCHPVLITDRCAEKTDQAATRFWAEIFGTIHIGIAFVTAFILQLLRFVLYSVIRTLIVGLIQMLADYLLKPMLSILFNALIQPILILLYNIATSLRDLCEPIAEAFGLFLREIANLCAAIRIVEVKHVHTPTTVST</sequence>
<feature type="transmembrane region" description="Helical" evidence="2">
    <location>
        <begin position="318"/>
        <end position="339"/>
    </location>
</feature>
<proteinExistence type="predicted"/>
<dbReference type="GeneID" id="105432712"/>